<dbReference type="InterPro" id="IPR036396">
    <property type="entry name" value="Cyt_P450_sf"/>
</dbReference>
<protein>
    <submittedName>
        <fullName evidence="1">Cytochrome P450</fullName>
    </submittedName>
</protein>
<name>A0A839RKU7_9ACTN</name>
<dbReference type="GO" id="GO:0005506">
    <property type="term" value="F:iron ion binding"/>
    <property type="evidence" value="ECO:0007669"/>
    <property type="project" value="InterPro"/>
</dbReference>
<reference evidence="1 2" key="1">
    <citation type="submission" date="2020-08" db="EMBL/GenBank/DDBJ databases">
        <title>Sequencing the genomes of 1000 actinobacteria strains.</title>
        <authorList>
            <person name="Klenk H.-P."/>
        </authorList>
    </citation>
    <scope>NUCLEOTIDE SEQUENCE [LARGE SCALE GENOMIC DNA]</scope>
    <source>
        <strain evidence="1 2">DSM 45258</strain>
    </source>
</reference>
<dbReference type="SUPFAM" id="SSF48264">
    <property type="entry name" value="Cytochrome P450"/>
    <property type="match status" value="1"/>
</dbReference>
<dbReference type="GO" id="GO:0016705">
    <property type="term" value="F:oxidoreductase activity, acting on paired donors, with incorporation or reduction of molecular oxygen"/>
    <property type="evidence" value="ECO:0007669"/>
    <property type="project" value="InterPro"/>
</dbReference>
<dbReference type="GO" id="GO:0004497">
    <property type="term" value="F:monooxygenase activity"/>
    <property type="evidence" value="ECO:0007669"/>
    <property type="project" value="InterPro"/>
</dbReference>
<dbReference type="Proteomes" id="UP000567922">
    <property type="component" value="Unassembled WGS sequence"/>
</dbReference>
<keyword evidence="2" id="KW-1185">Reference proteome</keyword>
<organism evidence="1 2">
    <name type="scientific">Hoyosella altamirensis</name>
    <dbReference type="NCBI Taxonomy" id="616997"/>
    <lineage>
        <taxon>Bacteria</taxon>
        <taxon>Bacillati</taxon>
        <taxon>Actinomycetota</taxon>
        <taxon>Actinomycetes</taxon>
        <taxon>Mycobacteriales</taxon>
        <taxon>Hoyosellaceae</taxon>
        <taxon>Hoyosella</taxon>
    </lineage>
</organism>
<accession>A0A839RKU7</accession>
<gene>
    <name evidence="1" type="ORF">FHU29_001514</name>
</gene>
<dbReference type="Gene3D" id="1.10.630.10">
    <property type="entry name" value="Cytochrome P450"/>
    <property type="match status" value="1"/>
</dbReference>
<dbReference type="AlphaFoldDB" id="A0A839RKU7"/>
<evidence type="ECO:0000313" key="1">
    <source>
        <dbReference type="EMBL" id="MBB3037080.1"/>
    </source>
</evidence>
<dbReference type="GO" id="GO:0020037">
    <property type="term" value="F:heme binding"/>
    <property type="evidence" value="ECO:0007669"/>
    <property type="project" value="InterPro"/>
</dbReference>
<dbReference type="RefSeq" id="WP_232322871.1">
    <property type="nucleotide sequence ID" value="NZ_BDDI01000002.1"/>
</dbReference>
<proteinExistence type="predicted"/>
<comment type="caution">
    <text evidence="1">The sequence shown here is derived from an EMBL/GenBank/DDBJ whole genome shotgun (WGS) entry which is preliminary data.</text>
</comment>
<evidence type="ECO:0000313" key="2">
    <source>
        <dbReference type="Proteomes" id="UP000567922"/>
    </source>
</evidence>
<sequence>MYGPIVSVPVFGFGNLVLVSEPGLVKQVLTENPQVLLGGEGVGPAAAIYGHDSMFVQEEPEHLRRATVAHLTAARRRAALLRSDHRVRHAMSDGRLPTDRPFQLLYAARAMTLDVIVRVIFGVNDPGDIQRLGHPFEELLDLGLTEETTMRYALRRFGTLRW</sequence>
<dbReference type="EMBL" id="JACHWS010000001">
    <property type="protein sequence ID" value="MBB3037080.1"/>
    <property type="molecule type" value="Genomic_DNA"/>
</dbReference>